<dbReference type="EMBL" id="CM007387">
    <property type="protein sequence ID" value="ONK63355.1"/>
    <property type="molecule type" value="Genomic_DNA"/>
</dbReference>
<accession>A0A5P1EBU3</accession>
<organism evidence="1 2">
    <name type="scientific">Asparagus officinalis</name>
    <name type="common">Garden asparagus</name>
    <dbReference type="NCBI Taxonomy" id="4686"/>
    <lineage>
        <taxon>Eukaryota</taxon>
        <taxon>Viridiplantae</taxon>
        <taxon>Streptophyta</taxon>
        <taxon>Embryophyta</taxon>
        <taxon>Tracheophyta</taxon>
        <taxon>Spermatophyta</taxon>
        <taxon>Magnoliopsida</taxon>
        <taxon>Liliopsida</taxon>
        <taxon>Asparagales</taxon>
        <taxon>Asparagaceae</taxon>
        <taxon>Asparagoideae</taxon>
        <taxon>Asparagus</taxon>
    </lineage>
</organism>
<reference evidence="2" key="1">
    <citation type="journal article" date="2017" name="Nat. Commun.">
        <title>The asparagus genome sheds light on the origin and evolution of a young Y chromosome.</title>
        <authorList>
            <person name="Harkess A."/>
            <person name="Zhou J."/>
            <person name="Xu C."/>
            <person name="Bowers J.E."/>
            <person name="Van der Hulst R."/>
            <person name="Ayyampalayam S."/>
            <person name="Mercati F."/>
            <person name="Riccardi P."/>
            <person name="McKain M.R."/>
            <person name="Kakrana A."/>
            <person name="Tang H."/>
            <person name="Ray J."/>
            <person name="Groenendijk J."/>
            <person name="Arikit S."/>
            <person name="Mathioni S.M."/>
            <person name="Nakano M."/>
            <person name="Shan H."/>
            <person name="Telgmann-Rauber A."/>
            <person name="Kanno A."/>
            <person name="Yue Z."/>
            <person name="Chen H."/>
            <person name="Li W."/>
            <person name="Chen Y."/>
            <person name="Xu X."/>
            <person name="Zhang Y."/>
            <person name="Luo S."/>
            <person name="Chen H."/>
            <person name="Gao J."/>
            <person name="Mao Z."/>
            <person name="Pires J.C."/>
            <person name="Luo M."/>
            <person name="Kudrna D."/>
            <person name="Wing R.A."/>
            <person name="Meyers B.C."/>
            <person name="Yi K."/>
            <person name="Kong H."/>
            <person name="Lavrijsen P."/>
            <person name="Sunseri F."/>
            <person name="Falavigna A."/>
            <person name="Ye Y."/>
            <person name="Leebens-Mack J.H."/>
            <person name="Chen G."/>
        </authorList>
    </citation>
    <scope>NUCLEOTIDE SEQUENCE [LARGE SCALE GENOMIC DNA]</scope>
    <source>
        <strain evidence="2">cv. DH0086</strain>
    </source>
</reference>
<dbReference type="AlphaFoldDB" id="A0A5P1EBU3"/>
<evidence type="ECO:0000313" key="1">
    <source>
        <dbReference type="EMBL" id="ONK63355.1"/>
    </source>
</evidence>
<proteinExistence type="predicted"/>
<dbReference type="Proteomes" id="UP000243459">
    <property type="component" value="Chromosome 7"/>
</dbReference>
<protein>
    <submittedName>
        <fullName evidence="1">Uncharacterized protein</fullName>
    </submittedName>
</protein>
<sequence>MPEVSPKITRLVHSAIHGDVASLDELRSAVSNDVSRSVVDSLLAIMGGVDAFDESSGGAGGEIWMDSEKEGFFLLEYRDSGEGEISRINDI</sequence>
<dbReference type="Gramene" id="ONK63355">
    <property type="protein sequence ID" value="ONK63355"/>
    <property type="gene ID" value="A4U43_C07F14190"/>
</dbReference>
<evidence type="ECO:0000313" key="2">
    <source>
        <dbReference type="Proteomes" id="UP000243459"/>
    </source>
</evidence>
<keyword evidence="2" id="KW-1185">Reference proteome</keyword>
<name>A0A5P1EBU3_ASPOF</name>
<gene>
    <name evidence="1" type="ORF">A4U43_C07F14190</name>
</gene>